<protein>
    <submittedName>
        <fullName evidence="1">Uncharacterized protein</fullName>
    </submittedName>
</protein>
<reference evidence="1" key="1">
    <citation type="submission" date="2022-07" db="EMBL/GenBank/DDBJ databases">
        <title>Phylogenomic reconstructions and comparative analyses of Kickxellomycotina fungi.</title>
        <authorList>
            <person name="Reynolds N.K."/>
            <person name="Stajich J.E."/>
            <person name="Barry K."/>
            <person name="Grigoriev I.V."/>
            <person name="Crous P."/>
            <person name="Smith M.E."/>
        </authorList>
    </citation>
    <scope>NUCLEOTIDE SEQUENCE</scope>
    <source>
        <strain evidence="1">BCRC 34780</strain>
    </source>
</reference>
<dbReference type="EMBL" id="JANBUN010000013">
    <property type="protein sequence ID" value="KAJ2808147.1"/>
    <property type="molecule type" value="Genomic_DNA"/>
</dbReference>
<gene>
    <name evidence="1" type="ORF">H4R21_000190</name>
</gene>
<accession>A0ACC1LHF7</accession>
<evidence type="ECO:0000313" key="1">
    <source>
        <dbReference type="EMBL" id="KAJ2808147.1"/>
    </source>
</evidence>
<proteinExistence type="predicted"/>
<dbReference type="Proteomes" id="UP001140087">
    <property type="component" value="Unassembled WGS sequence"/>
</dbReference>
<name>A0ACC1LHF7_9FUNG</name>
<sequence length="359" mass="40294">MLDIRCCGTDVRVSLFFEQLAGHYAGQLRRFNCDYPVALPQDRRFAQLRRVWITGRETGDYTLPYMDPAILEEFCIYNAPPSFDLGVFGAGNGSSDIVFAALERFELSYRQSGSPQPTHQEVGPRRFHFPHLRNVHIRCHFDRCSAVENAVFPAAVDSFSIAGSSVLLPAVAAMPLPSTRDLDVYVVRRSGSTRSVFAAVDGILASTRPSHKVHLCTQDERLPVPPECIAFFGLTKLVIYAPTRTRTIFELVQKLPRLVILAVFTWTLDDFLPDIAVPAPAEHEPIPPFNTNIRALHLGRQPLDEGQEQATLAVQYMMLRMPSLMDIYVDRVSAVQLGAFVSGYSRWYPHLPSVDMNIQ</sequence>
<comment type="caution">
    <text evidence="1">The sequence shown here is derived from an EMBL/GenBank/DDBJ whole genome shotgun (WGS) entry which is preliminary data.</text>
</comment>
<organism evidence="1 2">
    <name type="scientific">Coemansia helicoidea</name>
    <dbReference type="NCBI Taxonomy" id="1286919"/>
    <lineage>
        <taxon>Eukaryota</taxon>
        <taxon>Fungi</taxon>
        <taxon>Fungi incertae sedis</taxon>
        <taxon>Zoopagomycota</taxon>
        <taxon>Kickxellomycotina</taxon>
        <taxon>Kickxellomycetes</taxon>
        <taxon>Kickxellales</taxon>
        <taxon>Kickxellaceae</taxon>
        <taxon>Coemansia</taxon>
    </lineage>
</organism>
<keyword evidence="2" id="KW-1185">Reference proteome</keyword>
<evidence type="ECO:0000313" key="2">
    <source>
        <dbReference type="Proteomes" id="UP001140087"/>
    </source>
</evidence>